<dbReference type="AlphaFoldDB" id="A0AAD3SKK3"/>
<dbReference type="Proteomes" id="UP001279734">
    <property type="component" value="Unassembled WGS sequence"/>
</dbReference>
<feature type="compositionally biased region" description="Polar residues" evidence="1">
    <location>
        <begin position="79"/>
        <end position="91"/>
    </location>
</feature>
<dbReference type="EMBL" id="BSYO01000012">
    <property type="protein sequence ID" value="GMH12892.1"/>
    <property type="molecule type" value="Genomic_DNA"/>
</dbReference>
<feature type="region of interest" description="Disordered" evidence="1">
    <location>
        <begin position="44"/>
        <end position="91"/>
    </location>
</feature>
<reference evidence="2" key="1">
    <citation type="submission" date="2023-05" db="EMBL/GenBank/DDBJ databases">
        <title>Nepenthes gracilis genome sequencing.</title>
        <authorList>
            <person name="Fukushima K."/>
        </authorList>
    </citation>
    <scope>NUCLEOTIDE SEQUENCE</scope>
    <source>
        <strain evidence="2">SING2019-196</strain>
    </source>
</reference>
<evidence type="ECO:0000313" key="2">
    <source>
        <dbReference type="EMBL" id="GMH12892.1"/>
    </source>
</evidence>
<name>A0AAD3SKK3_NEPGR</name>
<comment type="caution">
    <text evidence="2">The sequence shown here is derived from an EMBL/GenBank/DDBJ whole genome shotgun (WGS) entry which is preliminary data.</text>
</comment>
<protein>
    <submittedName>
        <fullName evidence="2">Uncharacterized protein</fullName>
    </submittedName>
</protein>
<gene>
    <name evidence="2" type="ORF">Nepgr_014733</name>
</gene>
<evidence type="ECO:0000313" key="3">
    <source>
        <dbReference type="Proteomes" id="UP001279734"/>
    </source>
</evidence>
<evidence type="ECO:0000256" key="1">
    <source>
        <dbReference type="SAM" id="MobiDB-lite"/>
    </source>
</evidence>
<accession>A0AAD3SKK3</accession>
<feature type="compositionally biased region" description="Polar residues" evidence="1">
    <location>
        <begin position="44"/>
        <end position="62"/>
    </location>
</feature>
<organism evidence="2 3">
    <name type="scientific">Nepenthes gracilis</name>
    <name type="common">Slender pitcher plant</name>
    <dbReference type="NCBI Taxonomy" id="150966"/>
    <lineage>
        <taxon>Eukaryota</taxon>
        <taxon>Viridiplantae</taxon>
        <taxon>Streptophyta</taxon>
        <taxon>Embryophyta</taxon>
        <taxon>Tracheophyta</taxon>
        <taxon>Spermatophyta</taxon>
        <taxon>Magnoliopsida</taxon>
        <taxon>eudicotyledons</taxon>
        <taxon>Gunneridae</taxon>
        <taxon>Pentapetalae</taxon>
        <taxon>Caryophyllales</taxon>
        <taxon>Nepenthaceae</taxon>
        <taxon>Nepenthes</taxon>
    </lineage>
</organism>
<proteinExistence type="predicted"/>
<keyword evidence="3" id="KW-1185">Reference proteome</keyword>
<sequence length="130" mass="14200">MVASAGQNIQLQGHLINHSNEVEIASNQQFGNLTGSISTTHRSSNFQASAWTKAASRSSRGKTSGPCYISSKNEPTKMPTRQESIPNPTTTFRQNWQCRTSIAENCTLNNLPANSSEQALQNRYSKGTNP</sequence>